<dbReference type="Proteomes" id="UP000494115">
    <property type="component" value="Unassembled WGS sequence"/>
</dbReference>
<keyword evidence="4" id="KW-1185">Reference proteome</keyword>
<dbReference type="SUPFAM" id="SSF56112">
    <property type="entry name" value="Protein kinase-like (PK-like)"/>
    <property type="match status" value="1"/>
</dbReference>
<keyword evidence="3" id="KW-0808">Transferase</keyword>
<dbReference type="PROSITE" id="PS00108">
    <property type="entry name" value="PROTEIN_KINASE_ST"/>
    <property type="match status" value="1"/>
</dbReference>
<dbReference type="PROSITE" id="PS50011">
    <property type="entry name" value="PROTEIN_KINASE_DOM"/>
    <property type="match status" value="1"/>
</dbReference>
<dbReference type="Gene3D" id="3.40.50.300">
    <property type="entry name" value="P-loop containing nucleotide triphosphate hydrolases"/>
    <property type="match status" value="1"/>
</dbReference>
<dbReference type="InterPro" id="IPR053159">
    <property type="entry name" value="Hybrid_Histidine_Kinase"/>
</dbReference>
<feature type="region of interest" description="Disordered" evidence="1">
    <location>
        <begin position="1"/>
        <end position="26"/>
    </location>
</feature>
<proteinExistence type="predicted"/>
<dbReference type="InterPro" id="IPR008271">
    <property type="entry name" value="Ser/Thr_kinase_AS"/>
</dbReference>
<dbReference type="InterPro" id="IPR011009">
    <property type="entry name" value="Kinase-like_dom_sf"/>
</dbReference>
<gene>
    <name evidence="3" type="primary">pknD_2</name>
    <name evidence="3" type="ORF">LMG28138_04168</name>
</gene>
<evidence type="ECO:0000259" key="2">
    <source>
        <dbReference type="PROSITE" id="PS50011"/>
    </source>
</evidence>
<dbReference type="GO" id="GO:0005524">
    <property type="term" value="F:ATP binding"/>
    <property type="evidence" value="ECO:0007669"/>
    <property type="project" value="InterPro"/>
</dbReference>
<dbReference type="SUPFAM" id="SSF52540">
    <property type="entry name" value="P-loop containing nucleoside triphosphate hydrolases"/>
    <property type="match status" value="1"/>
</dbReference>
<dbReference type="SMART" id="SM00220">
    <property type="entry name" value="S_TKc"/>
    <property type="match status" value="1"/>
</dbReference>
<dbReference type="PANTHER" id="PTHR43642">
    <property type="entry name" value="HYBRID SIGNAL TRANSDUCTION HISTIDINE KINASE G"/>
    <property type="match status" value="1"/>
</dbReference>
<keyword evidence="3" id="KW-0418">Kinase</keyword>
<dbReference type="PANTHER" id="PTHR43642:SF1">
    <property type="entry name" value="HYBRID SIGNAL TRANSDUCTION HISTIDINE KINASE G"/>
    <property type="match status" value="1"/>
</dbReference>
<dbReference type="CDD" id="cd14014">
    <property type="entry name" value="STKc_PknB_like"/>
    <property type="match status" value="1"/>
</dbReference>
<dbReference type="EMBL" id="CADIKM010000025">
    <property type="protein sequence ID" value="CAB3796996.1"/>
    <property type="molecule type" value="Genomic_DNA"/>
</dbReference>
<feature type="domain" description="Protein kinase" evidence="2">
    <location>
        <begin position="24"/>
        <end position="293"/>
    </location>
</feature>
<dbReference type="Pfam" id="PF13191">
    <property type="entry name" value="AAA_16"/>
    <property type="match status" value="1"/>
</dbReference>
<dbReference type="Pfam" id="PF00069">
    <property type="entry name" value="Pkinase"/>
    <property type="match status" value="1"/>
</dbReference>
<dbReference type="InterPro" id="IPR041664">
    <property type="entry name" value="AAA_16"/>
</dbReference>
<evidence type="ECO:0000256" key="1">
    <source>
        <dbReference type="SAM" id="MobiDB-lite"/>
    </source>
</evidence>
<evidence type="ECO:0000313" key="3">
    <source>
        <dbReference type="EMBL" id="CAB3796996.1"/>
    </source>
</evidence>
<accession>A0A6S7BFM2</accession>
<name>A0A6S7BFM2_9BURK</name>
<reference evidence="3 4" key="1">
    <citation type="submission" date="2020-04" db="EMBL/GenBank/DDBJ databases">
        <authorList>
            <person name="De Canck E."/>
        </authorList>
    </citation>
    <scope>NUCLEOTIDE SEQUENCE [LARGE SCALE GENOMIC DNA]</scope>
    <source>
        <strain evidence="3 4">LMG 28138</strain>
    </source>
</reference>
<evidence type="ECO:0000313" key="4">
    <source>
        <dbReference type="Proteomes" id="UP000494115"/>
    </source>
</evidence>
<dbReference type="InterPro" id="IPR000719">
    <property type="entry name" value="Prot_kinase_dom"/>
</dbReference>
<dbReference type="GO" id="GO:0004674">
    <property type="term" value="F:protein serine/threonine kinase activity"/>
    <property type="evidence" value="ECO:0007669"/>
    <property type="project" value="UniProtKB-EC"/>
</dbReference>
<dbReference type="Gene3D" id="1.10.510.10">
    <property type="entry name" value="Transferase(Phosphotransferase) domain 1"/>
    <property type="match status" value="1"/>
</dbReference>
<organism evidence="3 4">
    <name type="scientific">Pararobbsia alpina</name>
    <dbReference type="NCBI Taxonomy" id="621374"/>
    <lineage>
        <taxon>Bacteria</taxon>
        <taxon>Pseudomonadati</taxon>
        <taxon>Pseudomonadota</taxon>
        <taxon>Betaproteobacteria</taxon>
        <taxon>Burkholderiales</taxon>
        <taxon>Burkholderiaceae</taxon>
        <taxon>Pararobbsia</taxon>
    </lineage>
</organism>
<dbReference type="EC" id="2.7.11.1" evidence="3"/>
<feature type="region of interest" description="Disordered" evidence="1">
    <location>
        <begin position="446"/>
        <end position="529"/>
    </location>
</feature>
<dbReference type="InterPro" id="IPR027417">
    <property type="entry name" value="P-loop_NTPase"/>
</dbReference>
<sequence length="529" mass="56914">MYEALFRPTTANRLSDGGHPLDPSPQFGALGDSGFQVLWEDGERALCRTAWPMADGGRSAVLAVQPTAEHPSSASLERLAHEYRLRDQLDSAWAARPLELVREGGRTLLLLEDPGGEPLAGLLAAPLEVGRFLHLAISIAAVLRKVHQRELIHKDLKPANILVNANGEVRLTGFGIASRLPRERQAPEPPETIAGTLAYMAPEQTGRMNRSIDARSDLYALGVTFYQMLTGSLPFAAADPMEWVHCHIARRPVPPAKRLATVPKAVSAIVMKLLAKTAEDRYQTATGVEHDLRHCLAEWERHGRIDGFPLGRKDTPDRLLIPEKLYGREREIASLLAAFDRVVASGATELVLVSGYAGIGKSSVVNELHKVLVPPRGLFAAGKFDQYKRDIPYATLAHAFQGLVRSLLGKSDAELAPWREALREALGPNGQLMIDLIPALEPLIGPQPPMSELPPQDEQRRFSAGVPPTAGRVRAAGASVSIVPGRSAMAGRGDAGPARRSDGPVGRGITAVARSLPGQRGGPDPSVGA</sequence>
<protein>
    <submittedName>
        <fullName evidence="3">Serine/threonine-protein kinase PknD</fullName>
        <ecNumber evidence="3">2.7.11.1</ecNumber>
    </submittedName>
</protein>
<dbReference type="AlphaFoldDB" id="A0A6S7BFM2"/>